<dbReference type="FunFam" id="3.10.129.10:FF:000004">
    <property type="entry name" value="Tol-pal system-associated acyl-CoA thioesterase"/>
    <property type="match status" value="1"/>
</dbReference>
<dbReference type="PANTHER" id="PTHR31793:SF37">
    <property type="entry name" value="ACYL-COA THIOESTER HYDROLASE YBGC"/>
    <property type="match status" value="1"/>
</dbReference>
<organism evidence="3 4">
    <name type="scientific">Bacterioplanes sanyensis</name>
    <dbReference type="NCBI Taxonomy" id="1249553"/>
    <lineage>
        <taxon>Bacteria</taxon>
        <taxon>Pseudomonadati</taxon>
        <taxon>Pseudomonadota</taxon>
        <taxon>Gammaproteobacteria</taxon>
        <taxon>Oceanospirillales</taxon>
        <taxon>Oceanospirillaceae</taxon>
        <taxon>Bacterioplanes</taxon>
    </lineage>
</organism>
<dbReference type="SUPFAM" id="SSF54637">
    <property type="entry name" value="Thioesterase/thiol ester dehydrase-isomerase"/>
    <property type="match status" value="1"/>
</dbReference>
<dbReference type="CDD" id="cd00586">
    <property type="entry name" value="4HBT"/>
    <property type="match status" value="1"/>
</dbReference>
<proteinExistence type="inferred from homology"/>
<dbReference type="InterPro" id="IPR014166">
    <property type="entry name" value="Tol-Pal_acyl-CoA_thioesterase"/>
</dbReference>
<dbReference type="AlphaFoldDB" id="A0A222FKB6"/>
<dbReference type="InterPro" id="IPR029069">
    <property type="entry name" value="HotDog_dom_sf"/>
</dbReference>
<dbReference type="EMBL" id="CP022530">
    <property type="protein sequence ID" value="ASP39458.1"/>
    <property type="molecule type" value="Genomic_DNA"/>
</dbReference>
<accession>A0A222FKB6</accession>
<dbReference type="RefSeq" id="WP_094060636.1">
    <property type="nucleotide sequence ID" value="NZ_CP022530.1"/>
</dbReference>
<evidence type="ECO:0000313" key="4">
    <source>
        <dbReference type="Proteomes" id="UP000202440"/>
    </source>
</evidence>
<dbReference type="Proteomes" id="UP000202440">
    <property type="component" value="Chromosome"/>
</dbReference>
<reference evidence="3 4" key="1">
    <citation type="submission" date="2017-07" db="EMBL/GenBank/DDBJ databases">
        <title>Annotated genome sequence of Bacterioplanes sanyensis isolated from Red Sea.</title>
        <authorList>
            <person name="Rehman Z.U."/>
        </authorList>
    </citation>
    <scope>NUCLEOTIDE SEQUENCE [LARGE SCALE GENOMIC DNA]</scope>
    <source>
        <strain evidence="3 4">NV9</strain>
    </source>
</reference>
<evidence type="ECO:0000256" key="1">
    <source>
        <dbReference type="ARBA" id="ARBA00005953"/>
    </source>
</evidence>
<dbReference type="PIRSF" id="PIRSF003230">
    <property type="entry name" value="YbgC"/>
    <property type="match status" value="1"/>
</dbReference>
<comment type="similarity">
    <text evidence="1">Belongs to the 4-hydroxybenzoyl-CoA thioesterase family.</text>
</comment>
<dbReference type="GO" id="GO:0047617">
    <property type="term" value="F:fatty acyl-CoA hydrolase activity"/>
    <property type="evidence" value="ECO:0007669"/>
    <property type="project" value="TreeGrafter"/>
</dbReference>
<dbReference type="OrthoDB" id="9808429at2"/>
<sequence>MFAWQQRVYIEDTDMGGIVYYANYLKFMERARTEWLRQLGFSQQVLSEQDCLFVVQSLQLDYQRSARLDDELRITVQVQKLGRASMTIEQQVFNGEQLLCQGTVRVACIQSNGKPRSMPSDIQQALQAECSADSTSKETL</sequence>
<keyword evidence="4" id="KW-1185">Reference proteome</keyword>
<dbReference type="Gene3D" id="3.10.129.10">
    <property type="entry name" value="Hotdog Thioesterase"/>
    <property type="match status" value="1"/>
</dbReference>
<gene>
    <name evidence="3" type="primary">ybgC</name>
    <name evidence="3" type="ORF">CHH28_12575</name>
</gene>
<protein>
    <submittedName>
        <fullName evidence="3">Tol-pal system-associated acyl-CoA thioesterase</fullName>
    </submittedName>
</protein>
<dbReference type="NCBIfam" id="TIGR02799">
    <property type="entry name" value="thio_ybgC"/>
    <property type="match status" value="1"/>
</dbReference>
<evidence type="ECO:0000256" key="2">
    <source>
        <dbReference type="ARBA" id="ARBA00022801"/>
    </source>
</evidence>
<name>A0A222FKB6_9GAMM</name>
<dbReference type="NCBIfam" id="TIGR00051">
    <property type="entry name" value="YbgC/FadM family acyl-CoA thioesterase"/>
    <property type="match status" value="1"/>
</dbReference>
<dbReference type="KEGG" id="bsan:CHH28_12575"/>
<dbReference type="InterPro" id="IPR050563">
    <property type="entry name" value="4-hydroxybenzoyl-CoA_TE"/>
</dbReference>
<keyword evidence="2" id="KW-0378">Hydrolase</keyword>
<dbReference type="InterPro" id="IPR006684">
    <property type="entry name" value="YbgC/YbaW"/>
</dbReference>
<dbReference type="Pfam" id="PF13279">
    <property type="entry name" value="4HBT_2"/>
    <property type="match status" value="1"/>
</dbReference>
<dbReference type="PANTHER" id="PTHR31793">
    <property type="entry name" value="4-HYDROXYBENZOYL-COA THIOESTERASE FAMILY MEMBER"/>
    <property type="match status" value="1"/>
</dbReference>
<evidence type="ECO:0000313" key="3">
    <source>
        <dbReference type="EMBL" id="ASP39458.1"/>
    </source>
</evidence>